<reference evidence="1 2" key="1">
    <citation type="journal article" date="2003" name="Lancet">
        <title>Genome sequence of Vibrio parahaemolyticus: a pathogenic mechanism distinct from that of V. cholerae.</title>
        <authorList>
            <person name="Makino K."/>
            <person name="Oshima K."/>
            <person name="Kurokawa K."/>
            <person name="Yokoyama K."/>
            <person name="Uda T."/>
            <person name="Tagomori K."/>
            <person name="Iijima Y."/>
            <person name="Najima M."/>
            <person name="Nakano M."/>
            <person name="Yamashita A."/>
            <person name="Kubota Y."/>
            <person name="Kimura S."/>
            <person name="Yasunaga T."/>
            <person name="Honda T."/>
            <person name="Shinagawa H."/>
            <person name="Hattori M."/>
            <person name="Iida T."/>
        </authorList>
    </citation>
    <scope>NUCLEOTIDE SEQUENCE [LARGE SCALE GENOMIC DNA]</scope>
    <source>
        <strain evidence="2">RIMD 2210633</strain>
    </source>
</reference>
<accession>Q87H26</accession>
<dbReference type="KEGG" id="vpa:VPA1139"/>
<sequence length="52" mass="5882">MIRSEYENQKLVPPVGLDGWDLGGQCASSGVRINAVSRHDDRCRVKILTRHF</sequence>
<gene>
    <name evidence="1" type="ordered locus">VPA1139</name>
</gene>
<dbReference type="AlphaFoldDB" id="Q87H26"/>
<dbReference type="HOGENOM" id="CLU_3086119_0_0_6"/>
<organism evidence="1 2">
    <name type="scientific">Vibrio parahaemolyticus serotype O3:K6 (strain RIMD 2210633)</name>
    <dbReference type="NCBI Taxonomy" id="223926"/>
    <lineage>
        <taxon>Bacteria</taxon>
        <taxon>Pseudomonadati</taxon>
        <taxon>Pseudomonadota</taxon>
        <taxon>Gammaproteobacteria</taxon>
        <taxon>Vibrionales</taxon>
        <taxon>Vibrionaceae</taxon>
        <taxon>Vibrio</taxon>
    </lineage>
</organism>
<proteinExistence type="predicted"/>
<evidence type="ECO:0000313" key="1">
    <source>
        <dbReference type="EMBL" id="BAC62482.1"/>
    </source>
</evidence>
<evidence type="ECO:0000313" key="2">
    <source>
        <dbReference type="Proteomes" id="UP000002493"/>
    </source>
</evidence>
<name>Q87H26_VIBPA</name>
<protein>
    <submittedName>
        <fullName evidence="1">Uncharacterized protein</fullName>
    </submittedName>
</protein>
<dbReference type="EMBL" id="BA000032">
    <property type="protein sequence ID" value="BAC62482.1"/>
    <property type="molecule type" value="Genomic_DNA"/>
</dbReference>
<dbReference type="Proteomes" id="UP000002493">
    <property type="component" value="Chromosome 2"/>
</dbReference>